<reference evidence="1" key="1">
    <citation type="submission" date="2018-05" db="EMBL/GenBank/DDBJ databases">
        <authorList>
            <person name="Lanie J.A."/>
            <person name="Ng W.-L."/>
            <person name="Kazmierczak K.M."/>
            <person name="Andrzejewski T.M."/>
            <person name="Davidsen T.M."/>
            <person name="Wayne K.J."/>
            <person name="Tettelin H."/>
            <person name="Glass J.I."/>
            <person name="Rusch D."/>
            <person name="Podicherti R."/>
            <person name="Tsui H.-C.T."/>
            <person name="Winkler M.E."/>
        </authorList>
    </citation>
    <scope>NUCLEOTIDE SEQUENCE</scope>
</reference>
<gene>
    <name evidence="1" type="ORF">METZ01_LOCUS448922</name>
</gene>
<accession>A0A382ZN13</accession>
<sequence>MKEIKISKVTCQACGETDQVNNDSNHDALKKFFVWPSHTDHTGLNIYAFFCFSCGSINAAAPDAGNLKYFITYKLDKPDLKKWCINKGVDQMIVNRLTTAGYL</sequence>
<organism evidence="1">
    <name type="scientific">marine metagenome</name>
    <dbReference type="NCBI Taxonomy" id="408172"/>
    <lineage>
        <taxon>unclassified sequences</taxon>
        <taxon>metagenomes</taxon>
        <taxon>ecological metagenomes</taxon>
    </lineage>
</organism>
<protein>
    <submittedName>
        <fullName evidence="1">Uncharacterized protein</fullName>
    </submittedName>
</protein>
<proteinExistence type="predicted"/>
<dbReference type="AlphaFoldDB" id="A0A382ZN13"/>
<evidence type="ECO:0000313" key="1">
    <source>
        <dbReference type="EMBL" id="SVD96068.1"/>
    </source>
</evidence>
<dbReference type="EMBL" id="UINC01184724">
    <property type="protein sequence ID" value="SVD96068.1"/>
    <property type="molecule type" value="Genomic_DNA"/>
</dbReference>
<name>A0A382ZN13_9ZZZZ</name>